<dbReference type="AlphaFoldDB" id="A0A2P2L284"/>
<dbReference type="EMBL" id="GGEC01031564">
    <property type="protein sequence ID" value="MBX12048.1"/>
    <property type="molecule type" value="Transcribed_RNA"/>
</dbReference>
<name>A0A2P2L284_RHIMU</name>
<sequence length="46" mass="5093">MEKQQREHEDGKEEAIPAPIQVSALNCIDLSSADIRQSVSLLKQVS</sequence>
<proteinExistence type="predicted"/>
<organism evidence="1">
    <name type="scientific">Rhizophora mucronata</name>
    <name type="common">Asiatic mangrove</name>
    <dbReference type="NCBI Taxonomy" id="61149"/>
    <lineage>
        <taxon>Eukaryota</taxon>
        <taxon>Viridiplantae</taxon>
        <taxon>Streptophyta</taxon>
        <taxon>Embryophyta</taxon>
        <taxon>Tracheophyta</taxon>
        <taxon>Spermatophyta</taxon>
        <taxon>Magnoliopsida</taxon>
        <taxon>eudicotyledons</taxon>
        <taxon>Gunneridae</taxon>
        <taxon>Pentapetalae</taxon>
        <taxon>rosids</taxon>
        <taxon>fabids</taxon>
        <taxon>Malpighiales</taxon>
        <taxon>Rhizophoraceae</taxon>
        <taxon>Rhizophora</taxon>
    </lineage>
</organism>
<accession>A0A2P2L284</accession>
<evidence type="ECO:0000313" key="1">
    <source>
        <dbReference type="EMBL" id="MBX12048.1"/>
    </source>
</evidence>
<protein>
    <submittedName>
        <fullName evidence="1">Uncharacterized protein</fullName>
    </submittedName>
</protein>
<reference evidence="1" key="1">
    <citation type="submission" date="2018-02" db="EMBL/GenBank/DDBJ databases">
        <title>Rhizophora mucronata_Transcriptome.</title>
        <authorList>
            <person name="Meera S.P."/>
            <person name="Sreeshan A."/>
            <person name="Augustine A."/>
        </authorList>
    </citation>
    <scope>NUCLEOTIDE SEQUENCE</scope>
    <source>
        <tissue evidence="1">Leaf</tissue>
    </source>
</reference>